<evidence type="ECO:0000259" key="4">
    <source>
        <dbReference type="PROSITE" id="PS01124"/>
    </source>
</evidence>
<dbReference type="SMART" id="SM00342">
    <property type="entry name" value="HTH_ARAC"/>
    <property type="match status" value="1"/>
</dbReference>
<evidence type="ECO:0000256" key="3">
    <source>
        <dbReference type="ARBA" id="ARBA00023163"/>
    </source>
</evidence>
<dbReference type="Proteomes" id="UP000321155">
    <property type="component" value="Unassembled WGS sequence"/>
</dbReference>
<dbReference type="Proteomes" id="UP000057181">
    <property type="component" value="Chromosome"/>
</dbReference>
<dbReference type="OrthoDB" id="5464689at2"/>
<dbReference type="GO" id="GO:0043565">
    <property type="term" value="F:sequence-specific DNA binding"/>
    <property type="evidence" value="ECO:0007669"/>
    <property type="project" value="InterPro"/>
</dbReference>
<reference evidence="5 7" key="1">
    <citation type="submission" date="2015-11" db="EMBL/GenBank/DDBJ databases">
        <title>Complete Genome Sequence of Kocuria flava strain HO-9041.</title>
        <authorList>
            <person name="Zhou M."/>
            <person name="Dai J."/>
        </authorList>
    </citation>
    <scope>NUCLEOTIDE SEQUENCE [LARGE SCALE GENOMIC DNA]</scope>
    <source>
        <strain evidence="5 7">HO-9041</strain>
    </source>
</reference>
<evidence type="ECO:0000313" key="6">
    <source>
        <dbReference type="EMBL" id="GEO90763.1"/>
    </source>
</evidence>
<keyword evidence="1" id="KW-0805">Transcription regulation</keyword>
<sequence>MSGVVRHEATVTSSEAVRGLFEDVGVPFSFEPVGEQFAYRHRHDGDERLTVVQLRLEGAYSAWGETEVFCAADVRAERYDWRTRDETGSGVRGPALFRPGHPALVVGAAVEVTNINLAPHLLQEVAGTVYGTEDEPVRFLSTEPVSPRLGTYWTRLSGIAREAVNSGAFEAELVRADLTRHLAVAALECFPLAGDPVRRTLSMEAQARRYRMAVEFLDAHASLPITVEDAARAAGTTTPALVRAFRANHPLGLHPLQHLRRTRLAAAHADLAAGSPALGDTVREIALRWGFAHPGRFAAAYRRAHGVYPRETLGR</sequence>
<dbReference type="Gene3D" id="1.10.10.60">
    <property type="entry name" value="Homeodomain-like"/>
    <property type="match status" value="1"/>
</dbReference>
<dbReference type="PANTHER" id="PTHR46796:SF12">
    <property type="entry name" value="HTH-TYPE DNA-BINDING TRANSCRIPTIONAL ACTIVATOR EUTR"/>
    <property type="match status" value="1"/>
</dbReference>
<dbReference type="EMBL" id="BJZR01000001">
    <property type="protein sequence ID" value="GEO90763.1"/>
    <property type="molecule type" value="Genomic_DNA"/>
</dbReference>
<evidence type="ECO:0000313" key="5">
    <source>
        <dbReference type="EMBL" id="ALU39095.1"/>
    </source>
</evidence>
<dbReference type="InterPro" id="IPR018060">
    <property type="entry name" value="HTH_AraC"/>
</dbReference>
<keyword evidence="3" id="KW-0804">Transcription</keyword>
<dbReference type="GO" id="GO:0003700">
    <property type="term" value="F:DNA-binding transcription factor activity"/>
    <property type="evidence" value="ECO:0007669"/>
    <property type="project" value="InterPro"/>
</dbReference>
<dbReference type="STRING" id="446860.AS188_04255"/>
<feature type="domain" description="HTH araC/xylS-type" evidence="4">
    <location>
        <begin position="211"/>
        <end position="315"/>
    </location>
</feature>
<keyword evidence="2" id="KW-0238">DNA-binding</keyword>
<dbReference type="PANTHER" id="PTHR46796">
    <property type="entry name" value="HTH-TYPE TRANSCRIPTIONAL ACTIVATOR RHAS-RELATED"/>
    <property type="match status" value="1"/>
</dbReference>
<evidence type="ECO:0000313" key="7">
    <source>
        <dbReference type="Proteomes" id="UP000057181"/>
    </source>
</evidence>
<evidence type="ECO:0000256" key="2">
    <source>
        <dbReference type="ARBA" id="ARBA00023125"/>
    </source>
</evidence>
<evidence type="ECO:0000313" key="8">
    <source>
        <dbReference type="Proteomes" id="UP000321155"/>
    </source>
</evidence>
<accession>A0A0U3HW02</accession>
<keyword evidence="8" id="KW-1185">Reference proteome</keyword>
<organism evidence="5 7">
    <name type="scientific">Kocuria flava</name>
    <dbReference type="NCBI Taxonomy" id="446860"/>
    <lineage>
        <taxon>Bacteria</taxon>
        <taxon>Bacillati</taxon>
        <taxon>Actinomycetota</taxon>
        <taxon>Actinomycetes</taxon>
        <taxon>Micrococcales</taxon>
        <taxon>Micrococcaceae</taxon>
        <taxon>Kocuria</taxon>
    </lineage>
</organism>
<proteinExistence type="predicted"/>
<dbReference type="PROSITE" id="PS01124">
    <property type="entry name" value="HTH_ARAC_FAMILY_2"/>
    <property type="match status" value="1"/>
</dbReference>
<dbReference type="InterPro" id="IPR050204">
    <property type="entry name" value="AraC_XylS_family_regulators"/>
</dbReference>
<dbReference type="Pfam" id="PF12833">
    <property type="entry name" value="HTH_18"/>
    <property type="match status" value="1"/>
</dbReference>
<evidence type="ECO:0000256" key="1">
    <source>
        <dbReference type="ARBA" id="ARBA00023015"/>
    </source>
</evidence>
<dbReference type="AlphaFoldDB" id="A0A0U3HW02"/>
<name>A0A0U3HW02_9MICC</name>
<gene>
    <name evidence="5" type="ORF">AS188_04255</name>
    <name evidence="6" type="ORF">KFL01_00690</name>
</gene>
<dbReference type="RefSeq" id="WP_058857807.1">
    <property type="nucleotide sequence ID" value="NZ_BJZR01000001.1"/>
</dbReference>
<dbReference type="EMBL" id="CP013254">
    <property type="protein sequence ID" value="ALU39095.1"/>
    <property type="molecule type" value="Genomic_DNA"/>
</dbReference>
<dbReference type="KEGG" id="kfv:AS188_04255"/>
<reference evidence="6 8" key="2">
    <citation type="submission" date="2019-07" db="EMBL/GenBank/DDBJ databases">
        <title>Whole genome shotgun sequence of Kocuria flava NBRC 107626.</title>
        <authorList>
            <person name="Hosoyama A."/>
            <person name="Uohara A."/>
            <person name="Ohji S."/>
            <person name="Ichikawa N."/>
        </authorList>
    </citation>
    <scope>NUCLEOTIDE SEQUENCE [LARGE SCALE GENOMIC DNA]</scope>
    <source>
        <strain evidence="6 8">NBRC 107626</strain>
    </source>
</reference>
<protein>
    <recommendedName>
        <fullName evidence="4">HTH araC/xylS-type domain-containing protein</fullName>
    </recommendedName>
</protein>